<evidence type="ECO:0000256" key="6">
    <source>
        <dbReference type="ARBA" id="ARBA00022927"/>
    </source>
</evidence>
<dbReference type="PANTHER" id="PTHR22761:SF21">
    <property type="entry name" value="CHARGED MULTIVESICULAR BODY PROTEIN 7"/>
    <property type="match status" value="1"/>
</dbReference>
<evidence type="ECO:0000256" key="4">
    <source>
        <dbReference type="ARBA" id="ARBA00022448"/>
    </source>
</evidence>
<dbReference type="InParanoid" id="A0A1S3IJS9"/>
<dbReference type="InterPro" id="IPR057471">
    <property type="entry name" value="CHMP7_WHD"/>
</dbReference>
<feature type="region of interest" description="Disordered" evidence="11">
    <location>
        <begin position="421"/>
        <end position="462"/>
    </location>
</feature>
<dbReference type="InterPro" id="IPR005024">
    <property type="entry name" value="Snf7_fam"/>
</dbReference>
<evidence type="ECO:0000256" key="8">
    <source>
        <dbReference type="ARBA" id="ARBA00023242"/>
    </source>
</evidence>
<dbReference type="GO" id="GO:0005771">
    <property type="term" value="C:multivesicular body"/>
    <property type="evidence" value="ECO:0007669"/>
    <property type="project" value="TreeGrafter"/>
</dbReference>
<feature type="region of interest" description="Disordered" evidence="11">
    <location>
        <begin position="1"/>
        <end position="26"/>
    </location>
</feature>
<dbReference type="Pfam" id="PF25239">
    <property type="entry name" value="WHD_CHMP7"/>
    <property type="match status" value="1"/>
</dbReference>
<dbReference type="GeneID" id="106164976"/>
<keyword evidence="8" id="KW-0539">Nucleus</keyword>
<keyword evidence="6" id="KW-0653">Protein transport</keyword>
<evidence type="ECO:0000256" key="10">
    <source>
        <dbReference type="ARBA" id="ARBA00041629"/>
    </source>
</evidence>
<dbReference type="Pfam" id="PF03357">
    <property type="entry name" value="Snf7"/>
    <property type="match status" value="1"/>
</dbReference>
<comment type="similarity">
    <text evidence="3">Belongs to the SNF7 family.</text>
</comment>
<evidence type="ECO:0000313" key="14">
    <source>
        <dbReference type="RefSeq" id="XP_013398495.1"/>
    </source>
</evidence>
<protein>
    <recommendedName>
        <fullName evidence="9">Charged multivesicular body protein 7</fullName>
    </recommendedName>
    <alternativeName>
        <fullName evidence="10">Chromatin-modifying protein 7</fullName>
    </alternativeName>
</protein>
<evidence type="ECO:0000256" key="7">
    <source>
        <dbReference type="ARBA" id="ARBA00023054"/>
    </source>
</evidence>
<dbReference type="STRING" id="7574.A0A1S3IJS9"/>
<dbReference type="AlphaFoldDB" id="A0A1S3IJS9"/>
<evidence type="ECO:0000256" key="11">
    <source>
        <dbReference type="SAM" id="MobiDB-lite"/>
    </source>
</evidence>
<feature type="compositionally biased region" description="Polar residues" evidence="11">
    <location>
        <begin position="436"/>
        <end position="445"/>
    </location>
</feature>
<accession>A0A1S3IJS9</accession>
<evidence type="ECO:0000256" key="9">
    <source>
        <dbReference type="ARBA" id="ARBA00041077"/>
    </source>
</evidence>
<dbReference type="GO" id="GO:0006900">
    <property type="term" value="P:vesicle budding from membrane"/>
    <property type="evidence" value="ECO:0007669"/>
    <property type="project" value="TreeGrafter"/>
</dbReference>
<proteinExistence type="inferred from homology"/>
<evidence type="ECO:0000259" key="12">
    <source>
        <dbReference type="Pfam" id="PF25239"/>
    </source>
</evidence>
<organism evidence="13 14">
    <name type="scientific">Lingula anatina</name>
    <name type="common">Brachiopod</name>
    <name type="synonym">Lingula unguis</name>
    <dbReference type="NCBI Taxonomy" id="7574"/>
    <lineage>
        <taxon>Eukaryota</taxon>
        <taxon>Metazoa</taxon>
        <taxon>Spiralia</taxon>
        <taxon>Lophotrochozoa</taxon>
        <taxon>Brachiopoda</taxon>
        <taxon>Linguliformea</taxon>
        <taxon>Lingulata</taxon>
        <taxon>Lingulida</taxon>
        <taxon>Linguloidea</taxon>
        <taxon>Lingulidae</taxon>
        <taxon>Lingula</taxon>
    </lineage>
</organism>
<evidence type="ECO:0000256" key="3">
    <source>
        <dbReference type="ARBA" id="ARBA00006190"/>
    </source>
</evidence>
<dbReference type="FunCoup" id="A0A1S3IJS9">
    <property type="interactions" value="2283"/>
</dbReference>
<dbReference type="GO" id="GO:0015031">
    <property type="term" value="P:protein transport"/>
    <property type="evidence" value="ECO:0007669"/>
    <property type="project" value="UniProtKB-KW"/>
</dbReference>
<evidence type="ECO:0000256" key="1">
    <source>
        <dbReference type="ARBA" id="ARBA00004259"/>
    </source>
</evidence>
<dbReference type="Proteomes" id="UP000085678">
    <property type="component" value="Unplaced"/>
</dbReference>
<name>A0A1S3IJS9_LINAN</name>
<keyword evidence="4" id="KW-0813">Transport</keyword>
<dbReference type="KEGG" id="lak:106164976"/>
<keyword evidence="13" id="KW-1185">Reference proteome</keyword>
<evidence type="ECO:0000256" key="5">
    <source>
        <dbReference type="ARBA" id="ARBA00022490"/>
    </source>
</evidence>
<evidence type="ECO:0000313" key="13">
    <source>
        <dbReference type="Proteomes" id="UP000085678"/>
    </source>
</evidence>
<evidence type="ECO:0000256" key="2">
    <source>
        <dbReference type="ARBA" id="ARBA00004496"/>
    </source>
</evidence>
<dbReference type="OrthoDB" id="10250120at2759"/>
<dbReference type="GO" id="GO:0009898">
    <property type="term" value="C:cytoplasmic side of plasma membrane"/>
    <property type="evidence" value="ECO:0007669"/>
    <property type="project" value="TreeGrafter"/>
</dbReference>
<feature type="domain" description="CHMP7 winged helix" evidence="12">
    <location>
        <begin position="160"/>
        <end position="228"/>
    </location>
</feature>
<sequence length="462" mass="51743">MATNNSQTASPSSTGCESPVEENISWPEDDDRLNVLYSPFREREVNPKSWDSKLKFWSNVLLQDFRNAGELTFDTKTLPHRFKRKQKIPSCLGTVLQELLRQGKIVSVTEFEASCQQVGWISWGVNYLVKKPIWWTVGTVTGTNNLVKDGEYILVDLLKELCDKTIDKVQERAQHKATDYLLEWAELKTLCEDICKDDKSLNLVLLQLVKDKKAQFMEPTSKQKLIKFIQKGGRSASPVSEIDLGVLRLRESEAHLKGEVERVAEDVKRCVRDAKYYLSKGLKNSAKNSLRRKKAIEASLTKKENALETVQALLQKIQDAESDKMIVEAYEAGMSALKVKRDKDGLTIGRVDDIMDLLQEEYEKDADISLALAQGPADPSLDISRSELEAELDAILAGEDNGGEDALATQLGGLKLEQEFPQVPSFDPSSSSASSVQELDSNFTLKDNKDKDAIVEKEPLLA</sequence>
<dbReference type="GO" id="GO:0000815">
    <property type="term" value="C:ESCRT III complex"/>
    <property type="evidence" value="ECO:0007669"/>
    <property type="project" value="TreeGrafter"/>
</dbReference>
<reference evidence="14" key="1">
    <citation type="submission" date="2025-08" db="UniProtKB">
        <authorList>
            <consortium name="RefSeq"/>
        </authorList>
    </citation>
    <scope>IDENTIFICATION</scope>
    <source>
        <tissue evidence="14">Gonads</tissue>
    </source>
</reference>
<keyword evidence="7" id="KW-0175">Coiled coil</keyword>
<keyword evidence="5" id="KW-0963">Cytoplasm</keyword>
<gene>
    <name evidence="14" type="primary">LOC106164976</name>
</gene>
<dbReference type="GO" id="GO:0005635">
    <property type="term" value="C:nuclear envelope"/>
    <property type="evidence" value="ECO:0007669"/>
    <property type="project" value="UniProtKB-SubCell"/>
</dbReference>
<dbReference type="PANTHER" id="PTHR22761">
    <property type="entry name" value="CHARGED MULTIVESICULAR BODY PROTEIN"/>
    <property type="match status" value="1"/>
</dbReference>
<dbReference type="Pfam" id="PF25880">
    <property type="entry name" value="WHD_CHMP7_1st"/>
    <property type="match status" value="1"/>
</dbReference>
<comment type="subcellular location">
    <subcellularLocation>
        <location evidence="2">Cytoplasm</location>
    </subcellularLocation>
    <subcellularLocation>
        <location evidence="1">Nucleus envelope</location>
    </subcellularLocation>
</comment>
<feature type="compositionally biased region" description="Polar residues" evidence="11">
    <location>
        <begin position="1"/>
        <end position="16"/>
    </location>
</feature>
<dbReference type="RefSeq" id="XP_013398495.1">
    <property type="nucleotide sequence ID" value="XM_013543041.2"/>
</dbReference>
<dbReference type="GO" id="GO:0032511">
    <property type="term" value="P:late endosome to vacuole transport via multivesicular body sorting pathway"/>
    <property type="evidence" value="ECO:0007669"/>
    <property type="project" value="TreeGrafter"/>
</dbReference>
<feature type="compositionally biased region" description="Basic and acidic residues" evidence="11">
    <location>
        <begin position="446"/>
        <end position="462"/>
    </location>
</feature>